<dbReference type="Gene3D" id="3.20.20.150">
    <property type="entry name" value="Divalent-metal-dependent TIM barrel enzymes"/>
    <property type="match status" value="1"/>
</dbReference>
<feature type="compositionally biased region" description="Polar residues" evidence="8">
    <location>
        <begin position="43"/>
        <end position="56"/>
    </location>
</feature>
<name>A0A2B4SLS6_STYPI</name>
<dbReference type="GO" id="GO:0003906">
    <property type="term" value="F:DNA-(apurinic or apyrimidinic site) endonuclease activity"/>
    <property type="evidence" value="ECO:0007669"/>
    <property type="project" value="TreeGrafter"/>
</dbReference>
<dbReference type="NCBIfam" id="NF002199">
    <property type="entry name" value="PRK01060.1-4"/>
    <property type="match status" value="1"/>
</dbReference>
<dbReference type="PROSITE" id="PS00729">
    <property type="entry name" value="AP_NUCLEASE_F2_1"/>
    <property type="match status" value="1"/>
</dbReference>
<dbReference type="GO" id="GO:0006284">
    <property type="term" value="P:base-excision repair"/>
    <property type="evidence" value="ECO:0007669"/>
    <property type="project" value="TreeGrafter"/>
</dbReference>
<dbReference type="SUPFAM" id="SSF51658">
    <property type="entry name" value="Xylose isomerase-like"/>
    <property type="match status" value="1"/>
</dbReference>
<sequence length="411" mass="46103">MRRSVRLAARAIEEVATQNHKFLQTSGEASRIKWKEEKGNNLRKGTSSIKSGTQQSKGKKRAREKSSTEQDHCEQEGGNLVNSVVTEEKVKPEIKRVKIEPGVHATIKSDNLNFQPFHTKLIGAHVSIGGGLHNAVSEALSIGAKAFAMFLRSQRQWASKPLQDKDAELFKEACSKANFSPRSILPHGIYLMNCGSPDEETLSKSRVTLVDELKRCERLGLSLYNFHPGSTCGKITVEESIARIAESINQAHQETKYVVTVLENMSCQGNTIGGKFEELRDIIDQVQDKSRVGVCLDTCHAFAAGYDIASEKGFEKMMDEFETTVGLQYLQGVHLNDSKGELGCHLDRHENIGKGKIGVEAFRRVMRDPRFNGIPMILETPYVSENIYQKEIKQLYAMMNLKKKKKDWIDM</sequence>
<evidence type="ECO:0000313" key="11">
    <source>
        <dbReference type="Proteomes" id="UP000225706"/>
    </source>
</evidence>
<dbReference type="InterPro" id="IPR036237">
    <property type="entry name" value="Xyl_isomerase-like_sf"/>
</dbReference>
<dbReference type="PROSITE" id="PS00730">
    <property type="entry name" value="AP_NUCLEASE_F2_2"/>
    <property type="match status" value="1"/>
</dbReference>
<organism evidence="10 11">
    <name type="scientific">Stylophora pistillata</name>
    <name type="common">Smooth cauliflower coral</name>
    <dbReference type="NCBI Taxonomy" id="50429"/>
    <lineage>
        <taxon>Eukaryota</taxon>
        <taxon>Metazoa</taxon>
        <taxon>Cnidaria</taxon>
        <taxon>Anthozoa</taxon>
        <taxon>Hexacorallia</taxon>
        <taxon>Scleractinia</taxon>
        <taxon>Astrocoeniina</taxon>
        <taxon>Pocilloporidae</taxon>
        <taxon>Stylophora</taxon>
    </lineage>
</organism>
<keyword evidence="6" id="KW-0862">Zinc</keyword>
<dbReference type="FunFam" id="3.20.20.150:FF:000001">
    <property type="entry name" value="Probable endonuclease 4"/>
    <property type="match status" value="1"/>
</dbReference>
<dbReference type="GO" id="GO:0003677">
    <property type="term" value="F:DNA binding"/>
    <property type="evidence" value="ECO:0007669"/>
    <property type="project" value="InterPro"/>
</dbReference>
<reference evidence="11" key="1">
    <citation type="journal article" date="2017" name="bioRxiv">
        <title>Comparative analysis of the genomes of Stylophora pistillata and Acropora digitifera provides evidence for extensive differences between species of corals.</title>
        <authorList>
            <person name="Voolstra C.R."/>
            <person name="Li Y."/>
            <person name="Liew Y.J."/>
            <person name="Baumgarten S."/>
            <person name="Zoccola D."/>
            <person name="Flot J.-F."/>
            <person name="Tambutte S."/>
            <person name="Allemand D."/>
            <person name="Aranda M."/>
        </authorList>
    </citation>
    <scope>NUCLEOTIDE SEQUENCE [LARGE SCALE GENOMIC DNA]</scope>
</reference>
<keyword evidence="11" id="KW-1185">Reference proteome</keyword>
<dbReference type="PROSITE" id="PS51432">
    <property type="entry name" value="AP_NUCLEASE_F2_4"/>
    <property type="match status" value="1"/>
</dbReference>
<evidence type="ECO:0000256" key="2">
    <source>
        <dbReference type="ARBA" id="ARBA00005340"/>
    </source>
</evidence>
<dbReference type="GO" id="GO:0005634">
    <property type="term" value="C:nucleus"/>
    <property type="evidence" value="ECO:0007669"/>
    <property type="project" value="TreeGrafter"/>
</dbReference>
<comment type="caution">
    <text evidence="10">The sequence shown here is derived from an EMBL/GenBank/DDBJ whole genome shotgun (WGS) entry which is preliminary data.</text>
</comment>
<dbReference type="EMBL" id="LSMT01000064">
    <property type="protein sequence ID" value="PFX29538.1"/>
    <property type="molecule type" value="Genomic_DNA"/>
</dbReference>
<dbReference type="CDD" id="cd00019">
    <property type="entry name" value="AP2Ec"/>
    <property type="match status" value="1"/>
</dbReference>
<evidence type="ECO:0000256" key="1">
    <source>
        <dbReference type="ARBA" id="ARBA00001947"/>
    </source>
</evidence>
<protein>
    <submittedName>
        <fullName evidence="10">Putative endonuclease 4</fullName>
    </submittedName>
</protein>
<dbReference type="InterPro" id="IPR018246">
    <property type="entry name" value="AP_endonuc_F2_Zn_BS"/>
</dbReference>
<comment type="similarity">
    <text evidence="2">Belongs to the AP endonuclease 2 family.</text>
</comment>
<feature type="region of interest" description="Disordered" evidence="8">
    <location>
        <begin position="33"/>
        <end position="77"/>
    </location>
</feature>
<dbReference type="PANTHER" id="PTHR21445">
    <property type="entry name" value="ENDONUCLEASE IV ENDODEOXYRIBONUCLEASE IV"/>
    <property type="match status" value="1"/>
</dbReference>
<keyword evidence="10" id="KW-0540">Nuclease</keyword>
<keyword evidence="5" id="KW-0378">Hydrolase</keyword>
<dbReference type="STRING" id="50429.A0A2B4SLS6"/>
<evidence type="ECO:0000256" key="6">
    <source>
        <dbReference type="ARBA" id="ARBA00022833"/>
    </source>
</evidence>
<evidence type="ECO:0000256" key="3">
    <source>
        <dbReference type="ARBA" id="ARBA00022723"/>
    </source>
</evidence>
<dbReference type="OrthoDB" id="7663182at2759"/>
<evidence type="ECO:0000256" key="7">
    <source>
        <dbReference type="ARBA" id="ARBA00023204"/>
    </source>
</evidence>
<feature type="domain" description="Xylose isomerase-like TIM barrel" evidence="9">
    <location>
        <begin position="138"/>
        <end position="395"/>
    </location>
</feature>
<feature type="compositionally biased region" description="Basic and acidic residues" evidence="8">
    <location>
        <begin position="64"/>
        <end position="75"/>
    </location>
</feature>
<comment type="cofactor">
    <cofactor evidence="1">
        <name>Zn(2+)</name>
        <dbReference type="ChEBI" id="CHEBI:29105"/>
    </cofactor>
</comment>
<dbReference type="InterPro" id="IPR001719">
    <property type="entry name" value="AP_endonuc_2"/>
</dbReference>
<gene>
    <name evidence="10" type="primary">nfo</name>
    <name evidence="10" type="ORF">AWC38_SpisGene5728</name>
</gene>
<dbReference type="InterPro" id="IPR013022">
    <property type="entry name" value="Xyl_isomerase-like_TIM-brl"/>
</dbReference>
<dbReference type="PROSITE" id="PS00731">
    <property type="entry name" value="AP_NUCLEASE_F2_3"/>
    <property type="match status" value="1"/>
</dbReference>
<evidence type="ECO:0000259" key="9">
    <source>
        <dbReference type="Pfam" id="PF01261"/>
    </source>
</evidence>
<dbReference type="GO" id="GO:0005739">
    <property type="term" value="C:mitochondrion"/>
    <property type="evidence" value="ECO:0007669"/>
    <property type="project" value="TreeGrafter"/>
</dbReference>
<dbReference type="NCBIfam" id="TIGR00587">
    <property type="entry name" value="nfo"/>
    <property type="match status" value="1"/>
</dbReference>
<proteinExistence type="inferred from homology"/>
<dbReference type="HAMAP" id="MF_00152">
    <property type="entry name" value="Nfo"/>
    <property type="match status" value="1"/>
</dbReference>
<evidence type="ECO:0000256" key="8">
    <source>
        <dbReference type="SAM" id="MobiDB-lite"/>
    </source>
</evidence>
<keyword evidence="3" id="KW-0479">Metal-binding</keyword>
<keyword evidence="4" id="KW-0227">DNA damage</keyword>
<keyword evidence="7" id="KW-0234">DNA repair</keyword>
<dbReference type="Pfam" id="PF01261">
    <property type="entry name" value="AP_endonuc_2"/>
    <property type="match status" value="1"/>
</dbReference>
<dbReference type="Proteomes" id="UP000225706">
    <property type="component" value="Unassembled WGS sequence"/>
</dbReference>
<dbReference type="AlphaFoldDB" id="A0A2B4SLS6"/>
<keyword evidence="10" id="KW-0255">Endonuclease</keyword>
<evidence type="ECO:0000256" key="4">
    <source>
        <dbReference type="ARBA" id="ARBA00022763"/>
    </source>
</evidence>
<dbReference type="SMART" id="SM00518">
    <property type="entry name" value="AP2Ec"/>
    <property type="match status" value="1"/>
</dbReference>
<dbReference type="PANTHER" id="PTHR21445:SF0">
    <property type="entry name" value="APURINIC-APYRIMIDINIC ENDONUCLEASE"/>
    <property type="match status" value="1"/>
</dbReference>
<evidence type="ECO:0000313" key="10">
    <source>
        <dbReference type="EMBL" id="PFX29538.1"/>
    </source>
</evidence>
<accession>A0A2B4SLS6</accession>
<evidence type="ECO:0000256" key="5">
    <source>
        <dbReference type="ARBA" id="ARBA00022801"/>
    </source>
</evidence>
<dbReference type="GO" id="GO:0008270">
    <property type="term" value="F:zinc ion binding"/>
    <property type="evidence" value="ECO:0007669"/>
    <property type="project" value="InterPro"/>
</dbReference>
<dbReference type="GO" id="GO:0008081">
    <property type="term" value="F:phosphoric diester hydrolase activity"/>
    <property type="evidence" value="ECO:0007669"/>
    <property type="project" value="TreeGrafter"/>
</dbReference>